<comment type="caution">
    <text evidence="5">The sequence shown here is derived from an EMBL/GenBank/DDBJ whole genome shotgun (WGS) entry which is preliminary data.</text>
</comment>
<dbReference type="Gene3D" id="1.10.1200.10">
    <property type="entry name" value="ACP-like"/>
    <property type="match status" value="1"/>
</dbReference>
<dbReference type="Pfam" id="PF00668">
    <property type="entry name" value="Condensation"/>
    <property type="match status" value="1"/>
</dbReference>
<dbReference type="InterPro" id="IPR009081">
    <property type="entry name" value="PP-bd_ACP"/>
</dbReference>
<evidence type="ECO:0000259" key="4">
    <source>
        <dbReference type="PROSITE" id="PS50075"/>
    </source>
</evidence>
<dbReference type="FunFam" id="1.10.1200.10:FF:000005">
    <property type="entry name" value="Nonribosomal peptide synthetase 1"/>
    <property type="match status" value="1"/>
</dbReference>
<evidence type="ECO:0000256" key="1">
    <source>
        <dbReference type="ARBA" id="ARBA00001957"/>
    </source>
</evidence>
<dbReference type="Proteomes" id="UP000326912">
    <property type="component" value="Unassembled WGS sequence"/>
</dbReference>
<reference evidence="5 6" key="1">
    <citation type="submission" date="2019-10" db="EMBL/GenBank/DDBJ databases">
        <title>Dictyobacter vulcani sp. nov., within the class Ktedonobacteria, isolated from soil of volcanic Mt. Zao.</title>
        <authorList>
            <person name="Zheng Y."/>
            <person name="Wang C.M."/>
            <person name="Sakai Y."/>
            <person name="Abe K."/>
            <person name="Yokota A."/>
            <person name="Yabe S."/>
        </authorList>
    </citation>
    <scope>NUCLEOTIDE SEQUENCE [LARGE SCALE GENOMIC DNA]</scope>
    <source>
        <strain evidence="5 6">W12</strain>
    </source>
</reference>
<evidence type="ECO:0000256" key="2">
    <source>
        <dbReference type="ARBA" id="ARBA00022450"/>
    </source>
</evidence>
<keyword evidence="6" id="KW-1185">Reference proteome</keyword>
<dbReference type="PANTHER" id="PTHR45398:SF1">
    <property type="entry name" value="ENZYME, PUTATIVE (JCVI)-RELATED"/>
    <property type="match status" value="1"/>
</dbReference>
<dbReference type="Gene3D" id="3.30.559.10">
    <property type="entry name" value="Chloramphenicol acetyltransferase-like domain"/>
    <property type="match status" value="1"/>
</dbReference>
<evidence type="ECO:0000256" key="3">
    <source>
        <dbReference type="ARBA" id="ARBA00022553"/>
    </source>
</evidence>
<feature type="domain" description="Carrier" evidence="4">
    <location>
        <begin position="8"/>
        <end position="82"/>
    </location>
</feature>
<dbReference type="InterPro" id="IPR020806">
    <property type="entry name" value="PKS_PP-bd"/>
</dbReference>
<dbReference type="GO" id="GO:0003824">
    <property type="term" value="F:catalytic activity"/>
    <property type="evidence" value="ECO:0007669"/>
    <property type="project" value="InterPro"/>
</dbReference>
<dbReference type="InterPro" id="IPR001242">
    <property type="entry name" value="Condensation_dom"/>
</dbReference>
<proteinExistence type="predicted"/>
<comment type="cofactor">
    <cofactor evidence="1">
        <name>pantetheine 4'-phosphate</name>
        <dbReference type="ChEBI" id="CHEBI:47942"/>
    </cofactor>
</comment>
<evidence type="ECO:0000313" key="5">
    <source>
        <dbReference type="EMBL" id="GER90188.1"/>
    </source>
</evidence>
<gene>
    <name evidence="5" type="ORF">KDW_43500</name>
</gene>
<dbReference type="InterPro" id="IPR023213">
    <property type="entry name" value="CAT-like_dom_sf"/>
</dbReference>
<dbReference type="PANTHER" id="PTHR45398">
    <property type="match status" value="1"/>
</dbReference>
<evidence type="ECO:0000313" key="6">
    <source>
        <dbReference type="Proteomes" id="UP000326912"/>
    </source>
</evidence>
<dbReference type="EMBL" id="BKZW01000002">
    <property type="protein sequence ID" value="GER90188.1"/>
    <property type="molecule type" value="Genomic_DNA"/>
</dbReference>
<name>A0A5J4KKA6_9CHLR</name>
<organism evidence="5 6">
    <name type="scientific">Dictyobacter vulcani</name>
    <dbReference type="NCBI Taxonomy" id="2607529"/>
    <lineage>
        <taxon>Bacteria</taxon>
        <taxon>Bacillati</taxon>
        <taxon>Chloroflexota</taxon>
        <taxon>Ktedonobacteria</taxon>
        <taxon>Ktedonobacterales</taxon>
        <taxon>Dictyobacteraceae</taxon>
        <taxon>Dictyobacter</taxon>
    </lineage>
</organism>
<dbReference type="Pfam" id="PF00550">
    <property type="entry name" value="PP-binding"/>
    <property type="match status" value="1"/>
</dbReference>
<dbReference type="InterPro" id="IPR036736">
    <property type="entry name" value="ACP-like_sf"/>
</dbReference>
<protein>
    <recommendedName>
        <fullName evidence="4">Carrier domain-containing protein</fullName>
    </recommendedName>
</protein>
<dbReference type="PROSITE" id="PS50075">
    <property type="entry name" value="CARRIER"/>
    <property type="match status" value="1"/>
</dbReference>
<keyword evidence="3" id="KW-0597">Phosphoprotein</keyword>
<dbReference type="SUPFAM" id="SSF47336">
    <property type="entry name" value="ACP-like"/>
    <property type="match status" value="1"/>
</dbReference>
<dbReference type="RefSeq" id="WP_151757959.1">
    <property type="nucleotide sequence ID" value="NZ_BKZW01000002.1"/>
</dbReference>
<dbReference type="GO" id="GO:0031177">
    <property type="term" value="F:phosphopantetheine binding"/>
    <property type="evidence" value="ECO:0007669"/>
    <property type="project" value="InterPro"/>
</dbReference>
<dbReference type="SMART" id="SM00823">
    <property type="entry name" value="PKS_PP"/>
    <property type="match status" value="1"/>
</dbReference>
<dbReference type="PROSITE" id="PS00012">
    <property type="entry name" value="PHOSPHOPANTETHEINE"/>
    <property type="match status" value="1"/>
</dbReference>
<dbReference type="InterPro" id="IPR006162">
    <property type="entry name" value="Ppantetheine_attach_site"/>
</dbReference>
<accession>A0A5J4KKA6</accession>
<dbReference type="AlphaFoldDB" id="A0A5J4KKA6"/>
<dbReference type="GO" id="GO:0008610">
    <property type="term" value="P:lipid biosynthetic process"/>
    <property type="evidence" value="ECO:0007669"/>
    <property type="project" value="UniProtKB-ARBA"/>
</dbReference>
<sequence>MSNATYSAPRTPFEQQLSEIWSQVLGLPQVGIHENFFALGGDSILSIQIVARANQTGLNLTPKMLFQHQTIADLARVMAKEEAESAIEAEQGIISGPVVLTPIGHWFIEQQQPQPNHWNQAILVSVRQRLEQTLLEQVVKQMLEHHDALRLRLLQTEANSWQLTQALPDEEVPLTVLDLSEMPMAEQQTVFEEAVNTVQTQLDIVNGPLLRIVYFDLGHSRLAVC</sequence>
<keyword evidence="2" id="KW-0596">Phosphopantetheine</keyword>
<dbReference type="SUPFAM" id="SSF52777">
    <property type="entry name" value="CoA-dependent acyltransferases"/>
    <property type="match status" value="1"/>
</dbReference>